<proteinExistence type="inferred from homology"/>
<dbReference type="SUPFAM" id="SSF82771">
    <property type="entry name" value="GIY-YIG endonuclease"/>
    <property type="match status" value="1"/>
</dbReference>
<dbReference type="PROSITE" id="PS50164">
    <property type="entry name" value="GIY_YIG"/>
    <property type="match status" value="1"/>
</dbReference>
<dbReference type="PANTHER" id="PTHR34477">
    <property type="entry name" value="UPF0213 PROTEIN YHBQ"/>
    <property type="match status" value="1"/>
</dbReference>
<dbReference type="Proteomes" id="UP000001096">
    <property type="component" value="Unassembled WGS sequence"/>
</dbReference>
<reference evidence="3 4" key="1">
    <citation type="submission" date="2012-04" db="EMBL/GenBank/DDBJ databases">
        <title>The Genome Sequence of Afipia broomeae ATCC 49717.</title>
        <authorList>
            <consortium name="The Broad Institute Genome Sequencing Platform"/>
            <person name="Earl A."/>
            <person name="Ward D."/>
            <person name="Feldgarden M."/>
            <person name="Gevers D."/>
            <person name="Huys G."/>
            <person name="Walker B."/>
            <person name="Young S.K."/>
            <person name="Zeng Q."/>
            <person name="Gargeya S."/>
            <person name="Fitzgerald M."/>
            <person name="Haas B."/>
            <person name="Abouelleil A."/>
            <person name="Alvarado L."/>
            <person name="Arachchi H.M."/>
            <person name="Berlin A."/>
            <person name="Chapman S.B."/>
            <person name="Goldberg J."/>
            <person name="Griggs A."/>
            <person name="Gujja S."/>
            <person name="Hansen M."/>
            <person name="Howarth C."/>
            <person name="Imamovic A."/>
            <person name="Larimer J."/>
            <person name="McCowen C."/>
            <person name="Montmayeur A."/>
            <person name="Murphy C."/>
            <person name="Neiman D."/>
            <person name="Pearson M."/>
            <person name="Priest M."/>
            <person name="Roberts A."/>
            <person name="Saif S."/>
            <person name="Shea T."/>
            <person name="Sisk P."/>
            <person name="Sykes S."/>
            <person name="Wortman J."/>
            <person name="Nusbaum C."/>
            <person name="Birren B."/>
        </authorList>
    </citation>
    <scope>NUCLEOTIDE SEQUENCE [LARGE SCALE GENOMIC DNA]</scope>
    <source>
        <strain evidence="3 4">ATCC 49717</strain>
    </source>
</reference>
<dbReference type="InterPro" id="IPR035901">
    <property type="entry name" value="GIY-YIG_endonuc_sf"/>
</dbReference>
<dbReference type="InterPro" id="IPR000305">
    <property type="entry name" value="GIY-YIG_endonuc"/>
</dbReference>
<feature type="domain" description="GIY-YIG" evidence="2">
    <location>
        <begin position="7"/>
        <end position="83"/>
    </location>
</feature>
<gene>
    <name evidence="3" type="ORF">HMPREF9695_03235</name>
</gene>
<organism evidence="3 4">
    <name type="scientific">Afipia broomeae ATCC 49717</name>
    <dbReference type="NCBI Taxonomy" id="883078"/>
    <lineage>
        <taxon>Bacteria</taxon>
        <taxon>Pseudomonadati</taxon>
        <taxon>Pseudomonadota</taxon>
        <taxon>Alphaproteobacteria</taxon>
        <taxon>Hyphomicrobiales</taxon>
        <taxon>Nitrobacteraceae</taxon>
        <taxon>Afipia</taxon>
    </lineage>
</organism>
<evidence type="ECO:0000256" key="1">
    <source>
        <dbReference type="ARBA" id="ARBA00007435"/>
    </source>
</evidence>
<keyword evidence="4" id="KW-1185">Reference proteome</keyword>
<protein>
    <recommendedName>
        <fullName evidence="2">GIY-YIG domain-containing protein</fullName>
    </recommendedName>
</protein>
<dbReference type="HOGENOM" id="CLU_135650_3_1_5"/>
<dbReference type="PANTHER" id="PTHR34477:SF5">
    <property type="entry name" value="BSL5627 PROTEIN"/>
    <property type="match status" value="1"/>
</dbReference>
<dbReference type="SMART" id="SM00465">
    <property type="entry name" value="GIYc"/>
    <property type="match status" value="1"/>
</dbReference>
<name>K8P2N3_9BRAD</name>
<evidence type="ECO:0000313" key="4">
    <source>
        <dbReference type="Proteomes" id="UP000001096"/>
    </source>
</evidence>
<accession>K8P2N3</accession>
<dbReference type="EMBL" id="AGWX01000004">
    <property type="protein sequence ID" value="EKS36817.1"/>
    <property type="molecule type" value="Genomic_DNA"/>
</dbReference>
<dbReference type="CDD" id="cd10448">
    <property type="entry name" value="GIY-YIG_unchar_3"/>
    <property type="match status" value="1"/>
</dbReference>
<evidence type="ECO:0000313" key="3">
    <source>
        <dbReference type="EMBL" id="EKS36817.1"/>
    </source>
</evidence>
<comment type="similarity">
    <text evidence="1">Belongs to the UPF0213 family.</text>
</comment>
<evidence type="ECO:0000259" key="2">
    <source>
        <dbReference type="PROSITE" id="PS50164"/>
    </source>
</evidence>
<dbReference type="PATRIC" id="fig|883078.3.peg.3350"/>
<sequence length="104" mass="11942">MVTEDGVTYHIYILASQPNGTLYIGITNNLALRLSQHKGGRGSEFAQRYAVNRLVYVEGYDTPSDAIRREKQLKKWNRAWKIELIEKNNPDWQDLSDLAIFGIS</sequence>
<dbReference type="AlphaFoldDB" id="K8P2N3"/>
<dbReference type="RefSeq" id="WP_006021938.1">
    <property type="nucleotide sequence ID" value="NZ_KB375283.1"/>
</dbReference>
<comment type="caution">
    <text evidence="3">The sequence shown here is derived from an EMBL/GenBank/DDBJ whole genome shotgun (WGS) entry which is preliminary data.</text>
</comment>
<dbReference type="eggNOG" id="COG2827">
    <property type="taxonomic scope" value="Bacteria"/>
</dbReference>
<dbReference type="InterPro" id="IPR050190">
    <property type="entry name" value="UPF0213_domain"/>
</dbReference>
<dbReference type="Pfam" id="PF01541">
    <property type="entry name" value="GIY-YIG"/>
    <property type="match status" value="1"/>
</dbReference>
<dbReference type="Gene3D" id="3.40.1440.10">
    <property type="entry name" value="GIY-YIG endonuclease"/>
    <property type="match status" value="1"/>
</dbReference>